<accession>A0ABS8LUG4</accession>
<protein>
    <recommendedName>
        <fullName evidence="4">Peptide zinc metalloprotease protein</fullName>
    </recommendedName>
</protein>
<proteinExistence type="predicted"/>
<name>A0ABS8LUG4_9FLAO</name>
<sequence>MSHQKIYKIATDYEITVNDFGHILTIPKYNKSFIINEFIAEFIQIWKQSENLEEAKNKLNLGDSSNDEIISIISQNLFNALIDDTSNIDLKKNRDQYIKFKCNLLSEKSTALFCIILYPLFHRTVFISTSILLIFLLFYNYLIIDKSIIYDSFSFYLITFFISTIFHELGHASSLYKYTKKSCTIGCGIYLLNLVLYTDVTNVWKLKKAQRLIVNFGGLYFEMIMLTLLLAANLFFRFNPTHLLFIYLLRFIYTLDPLYRSDGYWIVSDFFAIHNLTERLNEELKNVFIKFNKPSNYWLLTYAVISKIYIAYFLAYIIIESSIRDLLLYPKNLYLIISNSPHDIFTFLQENILISFLYALVFGFLLKILTLKKIKLNYTRS</sequence>
<feature type="transmembrane region" description="Helical" evidence="1">
    <location>
        <begin position="124"/>
        <end position="141"/>
    </location>
</feature>
<evidence type="ECO:0008006" key="4">
    <source>
        <dbReference type="Google" id="ProtNLM"/>
    </source>
</evidence>
<feature type="transmembrane region" description="Helical" evidence="1">
    <location>
        <begin position="178"/>
        <end position="200"/>
    </location>
</feature>
<comment type="caution">
    <text evidence="2">The sequence shown here is derived from an EMBL/GenBank/DDBJ whole genome shotgun (WGS) entry which is preliminary data.</text>
</comment>
<keyword evidence="1" id="KW-0812">Transmembrane</keyword>
<gene>
    <name evidence="2" type="ORF">LNQ34_00235</name>
</gene>
<keyword evidence="1" id="KW-1133">Transmembrane helix</keyword>
<evidence type="ECO:0000313" key="2">
    <source>
        <dbReference type="EMBL" id="MCC9016211.1"/>
    </source>
</evidence>
<evidence type="ECO:0000313" key="3">
    <source>
        <dbReference type="Proteomes" id="UP001430700"/>
    </source>
</evidence>
<feature type="transmembrane region" description="Helical" evidence="1">
    <location>
        <begin position="212"/>
        <end position="236"/>
    </location>
</feature>
<reference evidence="2" key="1">
    <citation type="submission" date="2021-11" db="EMBL/GenBank/DDBJ databases">
        <title>Description of novel Flavobacterium species.</title>
        <authorList>
            <person name="Saticioglu I.B."/>
            <person name="Ay H."/>
            <person name="Altun S."/>
            <person name="Duman M."/>
        </authorList>
    </citation>
    <scope>NUCLEOTIDE SEQUENCE</scope>
    <source>
        <strain evidence="2">F-126</strain>
    </source>
</reference>
<keyword evidence="1" id="KW-0472">Membrane</keyword>
<feature type="transmembrane region" description="Helical" evidence="1">
    <location>
        <begin position="352"/>
        <end position="371"/>
    </location>
</feature>
<feature type="transmembrane region" description="Helical" evidence="1">
    <location>
        <begin position="297"/>
        <end position="319"/>
    </location>
</feature>
<dbReference type="Proteomes" id="UP001430700">
    <property type="component" value="Unassembled WGS sequence"/>
</dbReference>
<feature type="transmembrane region" description="Helical" evidence="1">
    <location>
        <begin position="148"/>
        <end position="166"/>
    </location>
</feature>
<organism evidence="2 3">
    <name type="scientific">Flavobacterium lipolyticum</name>
    <dbReference type="NCBI Taxonomy" id="2893754"/>
    <lineage>
        <taxon>Bacteria</taxon>
        <taxon>Pseudomonadati</taxon>
        <taxon>Bacteroidota</taxon>
        <taxon>Flavobacteriia</taxon>
        <taxon>Flavobacteriales</taxon>
        <taxon>Flavobacteriaceae</taxon>
        <taxon>Flavobacterium</taxon>
    </lineage>
</organism>
<dbReference type="RefSeq" id="WP_229998293.1">
    <property type="nucleotide sequence ID" value="NZ_JAJJMN010000001.1"/>
</dbReference>
<keyword evidence="3" id="KW-1185">Reference proteome</keyword>
<evidence type="ECO:0000256" key="1">
    <source>
        <dbReference type="SAM" id="Phobius"/>
    </source>
</evidence>
<dbReference type="EMBL" id="JAJJMN010000001">
    <property type="protein sequence ID" value="MCC9016211.1"/>
    <property type="molecule type" value="Genomic_DNA"/>
</dbReference>